<feature type="transmembrane region" description="Helical" evidence="5">
    <location>
        <begin position="155"/>
        <end position="176"/>
    </location>
</feature>
<keyword evidence="4 5" id="KW-0472">Membrane</keyword>
<keyword evidence="3 5" id="KW-1133">Transmembrane helix</keyword>
<feature type="transmembrane region" description="Helical" evidence="5">
    <location>
        <begin position="127"/>
        <end position="148"/>
    </location>
</feature>
<dbReference type="AlphaFoldDB" id="A0AAP7IET6"/>
<evidence type="ECO:0000259" key="6">
    <source>
        <dbReference type="Pfam" id="PF00916"/>
    </source>
</evidence>
<feature type="transmembrane region" description="Helical" evidence="5">
    <location>
        <begin position="60"/>
        <end position="80"/>
    </location>
</feature>
<dbReference type="Proteomes" id="UP000095464">
    <property type="component" value="Unassembled WGS sequence"/>
</dbReference>
<accession>A0AAP7IET6</accession>
<dbReference type="InterPro" id="IPR011547">
    <property type="entry name" value="SLC26A/SulP_dom"/>
</dbReference>
<organism evidence="7 8">
    <name type="scientific">Staphylococcus equorum</name>
    <dbReference type="NCBI Taxonomy" id="246432"/>
    <lineage>
        <taxon>Bacteria</taxon>
        <taxon>Bacillati</taxon>
        <taxon>Bacillota</taxon>
        <taxon>Bacilli</taxon>
        <taxon>Bacillales</taxon>
        <taxon>Staphylococcaceae</taxon>
        <taxon>Staphylococcus</taxon>
    </lineage>
</organism>
<evidence type="ECO:0000256" key="4">
    <source>
        <dbReference type="ARBA" id="ARBA00023136"/>
    </source>
</evidence>
<evidence type="ECO:0000313" key="7">
    <source>
        <dbReference type="EMBL" id="OEK58010.1"/>
    </source>
</evidence>
<sequence>MVPCYLKHTWEVTSNVGQTTYVKQWSGDLSQNMLTGILLALALLPGAIAFSFIAGVSPTIGMLSTGLMMLVLSFTGNRTLMVSAPSSGVSLVVAPLMASHGLKALILATLFMGVIQIILGYCHINKLLNFVPTGVVIGFMNALGLLLFTSQLKHIFNISASTYAFAIASFFIIWLAGQYIKLIPAPLIAIIILTLLAGVIKPNIQYVSDMASIHIKMPIPSIPNEMSDLNIVMVALLYGVAMAIVAVIQTTLTAQMVDVVTSTTSDKNKESIGQGIANFIVGLFGGFGGSALVGQSRFNIAMGANSRVSTFITGSFLLICLFIFGEIIGRIPMAVLATVLITISLGTFDRRTVPFIRKAPLLNSTLIISTVLLILITNNLALGVVVVTISYYMIFRFINKKGRDI</sequence>
<feature type="transmembrane region" description="Helical" evidence="5">
    <location>
        <begin position="33"/>
        <end position="54"/>
    </location>
</feature>
<dbReference type="PANTHER" id="PTHR43310">
    <property type="entry name" value="SULFATE TRANSPORTER YBAR-RELATED"/>
    <property type="match status" value="1"/>
</dbReference>
<feature type="transmembrane region" description="Helical" evidence="5">
    <location>
        <begin position="360"/>
        <end position="376"/>
    </location>
</feature>
<dbReference type="EMBL" id="LNPX01000019">
    <property type="protein sequence ID" value="OEK58010.1"/>
    <property type="molecule type" value="Genomic_DNA"/>
</dbReference>
<protein>
    <submittedName>
        <fullName evidence="7">Sulfate permease</fullName>
    </submittedName>
</protein>
<dbReference type="RefSeq" id="WP_051300675.1">
    <property type="nucleotide sequence ID" value="NZ_CP068069.1"/>
</dbReference>
<feature type="domain" description="SLC26A/SulP transporter" evidence="6">
    <location>
        <begin position="30"/>
        <end position="162"/>
    </location>
</feature>
<feature type="domain" description="SLC26A/SulP transporter" evidence="6">
    <location>
        <begin position="165"/>
        <end position="357"/>
    </location>
</feature>
<dbReference type="PANTHER" id="PTHR43310:SF1">
    <property type="entry name" value="SULFATE TRANSPORTER YBAR-RELATED"/>
    <property type="match status" value="1"/>
</dbReference>
<feature type="transmembrane region" description="Helical" evidence="5">
    <location>
        <begin position="272"/>
        <end position="294"/>
    </location>
</feature>
<proteinExistence type="predicted"/>
<name>A0AAP7IET6_9STAP</name>
<feature type="transmembrane region" description="Helical" evidence="5">
    <location>
        <begin position="231"/>
        <end position="252"/>
    </location>
</feature>
<evidence type="ECO:0000256" key="2">
    <source>
        <dbReference type="ARBA" id="ARBA00022692"/>
    </source>
</evidence>
<keyword evidence="2 5" id="KW-0812">Transmembrane</keyword>
<evidence type="ECO:0000256" key="3">
    <source>
        <dbReference type="ARBA" id="ARBA00022989"/>
    </source>
</evidence>
<comment type="subcellular location">
    <subcellularLocation>
        <location evidence="1">Membrane</location>
        <topology evidence="1">Multi-pass membrane protein</topology>
    </subcellularLocation>
</comment>
<comment type="caution">
    <text evidence="7">The sequence shown here is derived from an EMBL/GenBank/DDBJ whole genome shotgun (WGS) entry which is preliminary data.</text>
</comment>
<evidence type="ECO:0000256" key="5">
    <source>
        <dbReference type="SAM" id="Phobius"/>
    </source>
</evidence>
<dbReference type="Pfam" id="PF00916">
    <property type="entry name" value="Sulfate_transp"/>
    <property type="match status" value="2"/>
</dbReference>
<evidence type="ECO:0000313" key="8">
    <source>
        <dbReference type="Proteomes" id="UP000095464"/>
    </source>
</evidence>
<dbReference type="InterPro" id="IPR052706">
    <property type="entry name" value="Membrane-Transporter-like"/>
</dbReference>
<feature type="transmembrane region" description="Helical" evidence="5">
    <location>
        <begin position="306"/>
        <end position="325"/>
    </location>
</feature>
<evidence type="ECO:0000256" key="1">
    <source>
        <dbReference type="ARBA" id="ARBA00004141"/>
    </source>
</evidence>
<dbReference type="GO" id="GO:0016020">
    <property type="term" value="C:membrane"/>
    <property type="evidence" value="ECO:0007669"/>
    <property type="project" value="UniProtKB-SubCell"/>
</dbReference>
<feature type="transmembrane region" description="Helical" evidence="5">
    <location>
        <begin position="182"/>
        <end position="200"/>
    </location>
</feature>
<gene>
    <name evidence="7" type="ORF">ASS94_05105</name>
</gene>
<reference evidence="8" key="1">
    <citation type="submission" date="2015-11" db="EMBL/GenBank/DDBJ databases">
        <title>Genomic diversity of Staphylococcus saprophyticus strains from urinary tract infections, animal surfaces, and fermented foods.</title>
        <authorList>
            <person name="Wolfe B.E."/>
        </authorList>
    </citation>
    <scope>NUCLEOTIDE SEQUENCE [LARGE SCALE GENOMIC DNA]</scope>
    <source>
        <strain evidence="8">738_7</strain>
    </source>
</reference>